<dbReference type="Proteomes" id="UP000286113">
    <property type="component" value="Unassembled WGS sequence"/>
</dbReference>
<evidence type="ECO:0000313" key="8">
    <source>
        <dbReference type="Proteomes" id="UP000358159"/>
    </source>
</evidence>
<dbReference type="EMBL" id="JAPDVG010000001">
    <property type="protein sequence ID" value="MCW4130949.1"/>
    <property type="molecule type" value="Genomic_DNA"/>
</dbReference>
<evidence type="ECO:0000313" key="5">
    <source>
        <dbReference type="EMBL" id="RGW66218.1"/>
    </source>
</evidence>
<dbReference type="EMBL" id="VZAZ01000063">
    <property type="protein sequence ID" value="MQO56588.1"/>
    <property type="molecule type" value="Genomic_DNA"/>
</dbReference>
<name>A0A412J0V7_9BACT</name>
<accession>A0A412J0V7</accession>
<reference evidence="6 7" key="1">
    <citation type="submission" date="2018-08" db="EMBL/GenBank/DDBJ databases">
        <title>A genome reference for cultivated species of the human gut microbiota.</title>
        <authorList>
            <person name="Zou Y."/>
            <person name="Xue W."/>
            <person name="Luo G."/>
        </authorList>
    </citation>
    <scope>NUCLEOTIDE SEQUENCE [LARGE SCALE GENOMIC DNA]</scope>
    <source>
        <strain evidence="5 6">AF11-14</strain>
        <strain evidence="4 7">AF22-1</strain>
    </source>
</reference>
<dbReference type="Pfam" id="PF13151">
    <property type="entry name" value="DUF3990"/>
    <property type="match status" value="1"/>
</dbReference>
<dbReference type="EMBL" id="QSAQ01000036">
    <property type="protein sequence ID" value="RGW66218.1"/>
    <property type="molecule type" value="Genomic_DNA"/>
</dbReference>
<dbReference type="Proteomes" id="UP000286077">
    <property type="component" value="Unassembled WGS sequence"/>
</dbReference>
<evidence type="ECO:0000313" key="3">
    <source>
        <dbReference type="EMBL" id="MQO56588.1"/>
    </source>
</evidence>
<evidence type="ECO:0000313" key="2">
    <source>
        <dbReference type="EMBL" id="MCW4130949.1"/>
    </source>
</evidence>
<organism evidence="5 6">
    <name type="scientific">Segatella copri</name>
    <dbReference type="NCBI Taxonomy" id="165179"/>
    <lineage>
        <taxon>Bacteria</taxon>
        <taxon>Pseudomonadati</taxon>
        <taxon>Bacteroidota</taxon>
        <taxon>Bacteroidia</taxon>
        <taxon>Bacteroidales</taxon>
        <taxon>Prevotellaceae</taxon>
        <taxon>Segatella</taxon>
    </lineage>
</organism>
<gene>
    <name evidence="5" type="ORF">DWV60_12710</name>
    <name evidence="4" type="ORF">DWX90_12205</name>
    <name evidence="3" type="ORF">F7D42_12935</name>
    <name evidence="2" type="ORF">ONT19_04895</name>
</gene>
<dbReference type="AlphaFoldDB" id="A0A412J0V7"/>
<keyword evidence="1" id="KW-0175">Coiled coil</keyword>
<reference evidence="2" key="3">
    <citation type="submission" date="2022-11" db="EMBL/GenBank/DDBJ databases">
        <title>Genomic repertoires linked with pathogenic potency of arthritogenic Prevotella copri isolated from the gut of rheumatoid arthritis patients.</title>
        <authorList>
            <person name="Nii T."/>
            <person name="Maeda Y."/>
            <person name="Motooka D."/>
            <person name="Naito M."/>
            <person name="Matsumoto Y."/>
            <person name="Ogawa T."/>
            <person name="Oguro-Igashira E."/>
            <person name="Kishikawa T."/>
            <person name="Yamashita M."/>
            <person name="Koizumi S."/>
            <person name="Kurakawa T."/>
            <person name="Okumura R."/>
            <person name="Kayama H."/>
            <person name="Murakami M."/>
            <person name="Sakaguchi T."/>
            <person name="Das B."/>
            <person name="Nakamura S."/>
            <person name="Okada Y."/>
            <person name="Kumanogoh A."/>
            <person name="Takeda K."/>
        </authorList>
    </citation>
    <scope>NUCLEOTIDE SEQUENCE</scope>
    <source>
        <strain evidence="2">H019-1</strain>
    </source>
</reference>
<comment type="caution">
    <text evidence="5">The sequence shown here is derived from an EMBL/GenBank/DDBJ whole genome shotgun (WGS) entry which is preliminary data.</text>
</comment>
<protein>
    <submittedName>
        <fullName evidence="5">DUF3990 domain-containing protein</fullName>
    </submittedName>
</protein>
<evidence type="ECO:0000313" key="6">
    <source>
        <dbReference type="Proteomes" id="UP000286077"/>
    </source>
</evidence>
<dbReference type="Proteomes" id="UP000358159">
    <property type="component" value="Unassembled WGS sequence"/>
</dbReference>
<dbReference type="EMBL" id="QRVN01000028">
    <property type="protein sequence ID" value="RGS45866.1"/>
    <property type="molecule type" value="Genomic_DNA"/>
</dbReference>
<evidence type="ECO:0000313" key="7">
    <source>
        <dbReference type="Proteomes" id="UP000286113"/>
    </source>
</evidence>
<dbReference type="Proteomes" id="UP001209417">
    <property type="component" value="Unassembled WGS sequence"/>
</dbReference>
<evidence type="ECO:0000256" key="1">
    <source>
        <dbReference type="SAM" id="Coils"/>
    </source>
</evidence>
<evidence type="ECO:0000313" key="4">
    <source>
        <dbReference type="EMBL" id="RGS45866.1"/>
    </source>
</evidence>
<reference evidence="3 8" key="2">
    <citation type="submission" date="2019-09" db="EMBL/GenBank/DDBJ databases">
        <title>Distinct polysaccharide growth profiles of human intestinal Prevotella copri isolates.</title>
        <authorList>
            <person name="Fehlner-Peach H."/>
            <person name="Magnabosco C."/>
            <person name="Raghavan V."/>
            <person name="Scher J.U."/>
            <person name="Tett A."/>
            <person name="Cox L.M."/>
            <person name="Gottsegen C."/>
            <person name="Watters A."/>
            <person name="Wiltshire- Gordon J.D."/>
            <person name="Segata N."/>
            <person name="Bonneau R."/>
            <person name="Littman D.R."/>
        </authorList>
    </citation>
    <scope>NUCLEOTIDE SEQUENCE [LARGE SCALE GENOMIC DNA]</scope>
    <source>
        <strain evidence="3 8">BVe41219</strain>
    </source>
</reference>
<feature type="coiled-coil region" evidence="1">
    <location>
        <begin position="111"/>
        <end position="138"/>
    </location>
</feature>
<proteinExistence type="predicted"/>
<dbReference type="InterPro" id="IPR025051">
    <property type="entry name" value="DUF3990"/>
</dbReference>
<sequence length="168" mass="19309">MITLYHGSYIQVGKPLVKLGRKKVDFGQGFYLTKLRQQASSWAKTIAERKGRNALPTLSIYSFDYDAVKNKDYRIKIFDSYNLEWLEYVVDCRKGGTKQTMYDIVEGGVANDNVIDTVEDYENNVITAEQALGQLKYKAVNHQLCILNQEIVDNYLSFISSEQIEKED</sequence>
<dbReference type="RefSeq" id="WP_118141131.1">
    <property type="nucleotide sequence ID" value="NZ_CATKVV010000003.1"/>
</dbReference>